<dbReference type="PANTHER" id="PTHR46156">
    <property type="entry name" value="CCCH ZINGC FINGER"/>
    <property type="match status" value="1"/>
</dbReference>
<feature type="region of interest" description="Disordered" evidence="2">
    <location>
        <begin position="497"/>
        <end position="567"/>
    </location>
</feature>
<feature type="domain" description="C3H1-type" evidence="3">
    <location>
        <begin position="390"/>
        <end position="416"/>
    </location>
</feature>
<dbReference type="Proteomes" id="UP001151699">
    <property type="component" value="Chromosome X"/>
</dbReference>
<feature type="zinc finger region" description="C3H1-type" evidence="1">
    <location>
        <begin position="444"/>
        <end position="471"/>
    </location>
</feature>
<protein>
    <submittedName>
        <fullName evidence="4">Zinc finger CCCH domain-containing protein 3</fullName>
    </submittedName>
</protein>
<evidence type="ECO:0000256" key="1">
    <source>
        <dbReference type="PROSITE-ProRule" id="PRU00723"/>
    </source>
</evidence>
<dbReference type="PANTHER" id="PTHR46156:SF1">
    <property type="entry name" value="ZINC FINGER CCCH DOMAIN-CONTAINING PROTEIN 3"/>
    <property type="match status" value="1"/>
</dbReference>
<feature type="compositionally biased region" description="Polar residues" evidence="2">
    <location>
        <begin position="506"/>
        <end position="524"/>
    </location>
</feature>
<feature type="domain" description="C3H1-type" evidence="3">
    <location>
        <begin position="417"/>
        <end position="443"/>
    </location>
</feature>
<dbReference type="OrthoDB" id="3247158at2759"/>
<dbReference type="AlphaFoldDB" id="A0A9Q0S0E4"/>
<reference evidence="4" key="1">
    <citation type="submission" date="2022-07" db="EMBL/GenBank/DDBJ databases">
        <authorList>
            <person name="Trinca V."/>
            <person name="Uliana J.V.C."/>
            <person name="Torres T.T."/>
            <person name="Ward R.J."/>
            <person name="Monesi N."/>
        </authorList>
    </citation>
    <scope>NUCLEOTIDE SEQUENCE</scope>
    <source>
        <strain evidence="4">HSMRA1968</strain>
        <tissue evidence="4">Whole embryos</tissue>
    </source>
</reference>
<dbReference type="GO" id="GO:0005634">
    <property type="term" value="C:nucleus"/>
    <property type="evidence" value="ECO:0007669"/>
    <property type="project" value="TreeGrafter"/>
</dbReference>
<dbReference type="EMBL" id="WJQU01000003">
    <property type="protein sequence ID" value="KAJ6638793.1"/>
    <property type="molecule type" value="Genomic_DNA"/>
</dbReference>
<dbReference type="GO" id="GO:0008270">
    <property type="term" value="F:zinc ion binding"/>
    <property type="evidence" value="ECO:0007669"/>
    <property type="project" value="UniProtKB-KW"/>
</dbReference>
<dbReference type="SMART" id="SM00356">
    <property type="entry name" value="ZnF_C3H1"/>
    <property type="match status" value="3"/>
</dbReference>
<organism evidence="4 5">
    <name type="scientific">Pseudolycoriella hygida</name>
    <dbReference type="NCBI Taxonomy" id="35572"/>
    <lineage>
        <taxon>Eukaryota</taxon>
        <taxon>Metazoa</taxon>
        <taxon>Ecdysozoa</taxon>
        <taxon>Arthropoda</taxon>
        <taxon>Hexapoda</taxon>
        <taxon>Insecta</taxon>
        <taxon>Pterygota</taxon>
        <taxon>Neoptera</taxon>
        <taxon>Endopterygota</taxon>
        <taxon>Diptera</taxon>
        <taxon>Nematocera</taxon>
        <taxon>Sciaroidea</taxon>
        <taxon>Sciaridae</taxon>
        <taxon>Pseudolycoriella</taxon>
    </lineage>
</organism>
<evidence type="ECO:0000259" key="3">
    <source>
        <dbReference type="PROSITE" id="PS50103"/>
    </source>
</evidence>
<dbReference type="InterPro" id="IPR000571">
    <property type="entry name" value="Znf_CCCH"/>
</dbReference>
<feature type="zinc finger region" description="C3H1-type" evidence="1">
    <location>
        <begin position="390"/>
        <end position="416"/>
    </location>
</feature>
<sequence>MTEISGRSGELALKRSGNLDSFNSVYSSKRFEEYKLVYPVMEPFKQNETKNSSTIFINPKFKAHINPNFLNNAKTVATTNNIFINPKFISNLSSNGNQHELQSEKILPRPLPQAKIIKQTSRNLIRQPTLSKSEALHSTKSSNLIKIGKRKLIRPGVKTSQDIKVPLHENSKNVSNIRTKYKIVNKSLNVYKIDRTRTRPVKDRTAKRIKYFNSPITPTKVVVTDFKLCRIGNPSVSSKSGEYNLLNINGVLYKSSNTKLRKQPAMSLSDKQRQLNRQSSNSNACSLYVRGEKFLLDPSGKKLERVSNNENSITKKRIYLGGLTYIAKSNNTYERTNSHHTRLHLNVAKQKSISLLSKNLVKSNVSCQIYRKLGKCLALQRGRCAKVHDRNQVAICQKFLKGTCTNETCLLSHDTSLSKMPTCKFFLLGQCVKSDCPYLHKKVNDKTAICQEFLRGYCPKAEKCNLRHEFLCPKFESKEGCSVIRCPYVHKNKNESKKPIKPAVQQRASHSTIVTEVGQSSVTESNKRYFVSEKSTDNQKSENPSDENGMSRIADSDRITQGEKNDPVNAIVCESNDDHKPLRKKLGPNDEDVESYENLMNLEQSIYQKLEFSIPDALGNGGRVEERV</sequence>
<keyword evidence="1" id="KW-0862">Zinc</keyword>
<keyword evidence="1" id="KW-0479">Metal-binding</keyword>
<accession>A0A9Q0S0E4</accession>
<keyword evidence="5" id="KW-1185">Reference proteome</keyword>
<feature type="compositionally biased region" description="Basic and acidic residues" evidence="2">
    <location>
        <begin position="525"/>
        <end position="540"/>
    </location>
</feature>
<feature type="zinc finger region" description="C3H1-type" evidence="1">
    <location>
        <begin position="417"/>
        <end position="443"/>
    </location>
</feature>
<evidence type="ECO:0000313" key="4">
    <source>
        <dbReference type="EMBL" id="KAJ6638793.1"/>
    </source>
</evidence>
<dbReference type="FunFam" id="4.10.1000.10:FF:000035">
    <property type="entry name" value="CCCH zinc finger protein, variant"/>
    <property type="match status" value="1"/>
</dbReference>
<gene>
    <name evidence="4" type="primary">ZC3H3</name>
    <name evidence="4" type="ORF">Bhyg_11531</name>
</gene>
<dbReference type="PROSITE" id="PS50103">
    <property type="entry name" value="ZF_C3H1"/>
    <property type="match status" value="3"/>
</dbReference>
<evidence type="ECO:0000256" key="2">
    <source>
        <dbReference type="SAM" id="MobiDB-lite"/>
    </source>
</evidence>
<dbReference type="Gene3D" id="4.10.1000.10">
    <property type="entry name" value="Zinc finger, CCCH-type"/>
    <property type="match status" value="2"/>
</dbReference>
<keyword evidence="1" id="KW-0863">Zinc-finger</keyword>
<feature type="compositionally biased region" description="Basic and acidic residues" evidence="2">
    <location>
        <begin position="554"/>
        <end position="566"/>
    </location>
</feature>
<feature type="domain" description="C3H1-type" evidence="3">
    <location>
        <begin position="444"/>
        <end position="471"/>
    </location>
</feature>
<name>A0A9Q0S0E4_9DIPT</name>
<proteinExistence type="predicted"/>
<evidence type="ECO:0000313" key="5">
    <source>
        <dbReference type="Proteomes" id="UP001151699"/>
    </source>
</evidence>
<comment type="caution">
    <text evidence="4">The sequence shown here is derived from an EMBL/GenBank/DDBJ whole genome shotgun (WGS) entry which is preliminary data.</text>
</comment>